<keyword evidence="1" id="KW-1133">Transmembrane helix</keyword>
<dbReference type="RefSeq" id="WP_207989234.1">
    <property type="nucleotide sequence ID" value="NZ_CP071794.1"/>
</dbReference>
<name>A0ABX7T819_9SPHN</name>
<evidence type="ECO:0000313" key="3">
    <source>
        <dbReference type="Proteomes" id="UP000663923"/>
    </source>
</evidence>
<evidence type="ECO:0000256" key="1">
    <source>
        <dbReference type="SAM" id="Phobius"/>
    </source>
</evidence>
<accession>A0ABX7T819</accession>
<proteinExistence type="predicted"/>
<protein>
    <submittedName>
        <fullName evidence="2">Uncharacterized protein</fullName>
    </submittedName>
</protein>
<keyword evidence="1" id="KW-0812">Transmembrane</keyword>
<gene>
    <name evidence="2" type="ORF">J4G78_05675</name>
</gene>
<feature type="transmembrane region" description="Helical" evidence="1">
    <location>
        <begin position="12"/>
        <end position="30"/>
    </location>
</feature>
<organism evidence="2 3">
    <name type="scientific">Parasphingorhabdus cellanae</name>
    <dbReference type="NCBI Taxonomy" id="2806553"/>
    <lineage>
        <taxon>Bacteria</taxon>
        <taxon>Pseudomonadati</taxon>
        <taxon>Pseudomonadota</taxon>
        <taxon>Alphaproteobacteria</taxon>
        <taxon>Sphingomonadales</taxon>
        <taxon>Sphingomonadaceae</taxon>
        <taxon>Parasphingorhabdus</taxon>
    </lineage>
</organism>
<keyword evidence="3" id="KW-1185">Reference proteome</keyword>
<sequence>MFDTWDNTVTGKIVTVMPAIALIGVGVFLWNTDNEPIPTIDLGILAGCYTSPGAPNWSIDGSDLKIDQANLPLMKVAMRHGKRARMVLLDHWLEPEAQADGTFVLKKNRGQNWKTDWKMNLETYPRYPARGDVKGPVRKIYLFGLKEPYSRTLPENCSSPS</sequence>
<evidence type="ECO:0000313" key="2">
    <source>
        <dbReference type="EMBL" id="QTD57048.1"/>
    </source>
</evidence>
<reference evidence="2 3" key="1">
    <citation type="submission" date="2021-03" db="EMBL/GenBank/DDBJ databases">
        <title>Complete genome of Parasphingorhabdus_sp.JHSY0214.</title>
        <authorList>
            <person name="Yoo J.H."/>
            <person name="Bae J.W."/>
        </authorList>
    </citation>
    <scope>NUCLEOTIDE SEQUENCE [LARGE SCALE GENOMIC DNA]</scope>
    <source>
        <strain evidence="2 3">JHSY0214</strain>
    </source>
</reference>
<dbReference type="Proteomes" id="UP000663923">
    <property type="component" value="Chromosome"/>
</dbReference>
<keyword evidence="1" id="KW-0472">Membrane</keyword>
<dbReference type="EMBL" id="CP071794">
    <property type="protein sequence ID" value="QTD57048.1"/>
    <property type="molecule type" value="Genomic_DNA"/>
</dbReference>